<protein>
    <submittedName>
        <fullName evidence="1">Uncharacterized protein</fullName>
    </submittedName>
</protein>
<accession>A0ABZ0URG1</accession>
<reference evidence="1 2" key="1">
    <citation type="submission" date="2022-10" db="EMBL/GenBank/DDBJ databases">
        <title>Host association and intracellularity evolved multiple times independently in the Rickettsiales.</title>
        <authorList>
            <person name="Castelli M."/>
            <person name="Nardi T."/>
            <person name="Gammuto L."/>
            <person name="Bellinzona G."/>
            <person name="Sabaneyeva E."/>
            <person name="Potekhin A."/>
            <person name="Serra V."/>
            <person name="Petroni G."/>
            <person name="Sassera D."/>
        </authorList>
    </citation>
    <scope>NUCLEOTIDE SEQUENCE [LARGE SCALE GENOMIC DNA]</scope>
    <source>
        <strain evidence="1 2">Kr 154-4</strain>
    </source>
</reference>
<name>A0ABZ0URG1_9RICK</name>
<evidence type="ECO:0000313" key="2">
    <source>
        <dbReference type="Proteomes" id="UP001326613"/>
    </source>
</evidence>
<dbReference type="Proteomes" id="UP001326613">
    <property type="component" value="Chromosome"/>
</dbReference>
<evidence type="ECO:0000313" key="1">
    <source>
        <dbReference type="EMBL" id="WPY00196.1"/>
    </source>
</evidence>
<gene>
    <name evidence="1" type="ORF">Trichorick_00068</name>
</gene>
<organism evidence="1 2">
    <name type="scientific">Candidatus Trichorickettsia mobilis</name>
    <dbReference type="NCBI Taxonomy" id="1346319"/>
    <lineage>
        <taxon>Bacteria</taxon>
        <taxon>Pseudomonadati</taxon>
        <taxon>Pseudomonadota</taxon>
        <taxon>Alphaproteobacteria</taxon>
        <taxon>Rickettsiales</taxon>
        <taxon>Rickettsiaceae</taxon>
        <taxon>Rickettsieae</taxon>
        <taxon>Candidatus Trichorickettsia</taxon>
    </lineage>
</organism>
<sequence>MSKYINYARKGKVAQPRYEGWKDVDYNDRVLDAFARVFEVQETTAVAVARNENNDLLLTYNIPSIFFNSDKDNKELQSTKIRNSLVEEEAEENNNVTSCKERIDEKIECIHNILKDLYKLNLNNKEYSNQFNKKFVEILILKQDYLDLKTKVEINKVLRQQDFESINKLKKQYLEDKDSVDIEEIRINPNLYNKTKLYQDTVKIITYFKQEKYFPEIEICDNSESNFHAENLLSGFVENGLYIGVSTLSCSDCALVLNDKDIKFRGTHGVSYHSYKFQEGTQEHFIEESETKYDKGYKVLKETIILNHDNSDDDLSEESIFEQQAITKLLPINHQHKSKAKLKFEQKLKLNIQFKDESEFEDDILQDKYVIQKKNAQFKQNTASVEKKDEYFLDPSKKKVCKEGDHTQTSQDQYITPIKFNIGSNNSQSASLFSGSTQDTFFSSNSLTQIQISSFELETLGIKLGGT</sequence>
<proteinExistence type="predicted"/>
<dbReference type="RefSeq" id="WP_323738291.1">
    <property type="nucleotide sequence ID" value="NZ_CP112932.1"/>
</dbReference>
<dbReference type="EMBL" id="CP112932">
    <property type="protein sequence ID" value="WPY00196.1"/>
    <property type="molecule type" value="Genomic_DNA"/>
</dbReference>
<keyword evidence="2" id="KW-1185">Reference proteome</keyword>